<proteinExistence type="predicted"/>
<keyword evidence="2" id="KW-0808">Transferase</keyword>
<dbReference type="RefSeq" id="WP_060496505.1">
    <property type="nucleotide sequence ID" value="NZ_CP013121.1"/>
</dbReference>
<sequence>MYYDLTISIVTYNTNREELLKVLQCLEKVKLNKKIFISDNSENQDIKKVIEELNSNQIEYIFNNSNKGFGAGHNVIINKLLNKELDSKYHLIMNSDVYFEEDVVEKLLDYMSNHEKIGQIGPRITGKDGTLTYSCKLFPTPLNLIMRRFIPLKKIVEKMDYDYEMRWYNYKDIVEGALLSGCFMLLRTEVFEKVGKFDEKYFMYLEDYDFCRRIGEKYEVIYYPKVEIMHEHAKSSYKSRKMLLIHIKSALTYFNKWGWIFDKKRSETNKKLKKLYNINN</sequence>
<dbReference type="PANTHER" id="PTHR43179:SF10">
    <property type="entry name" value="GLYCOSYL TRANSFERASE"/>
    <property type="match status" value="1"/>
</dbReference>
<dbReference type="AlphaFoldDB" id="A0AAC8WGD1"/>
<gene>
    <name evidence="2" type="ORF">RO02_08765</name>
</gene>
<reference evidence="2 3" key="1">
    <citation type="submission" date="2015-11" db="EMBL/GenBank/DDBJ databases">
        <authorList>
            <person name="Kook J.-K."/>
            <person name="Park S.-N."/>
            <person name="Lim Y.K."/>
            <person name="Jo E."/>
        </authorList>
    </citation>
    <scope>NUCLEOTIDE SEQUENCE [LARGE SCALE GENOMIC DNA]</scope>
    <source>
        <strain evidence="2 3">ChDC F306</strain>
    </source>
</reference>
<protein>
    <submittedName>
        <fullName evidence="2">Glycosyl transferase family 2</fullName>
    </submittedName>
</protein>
<dbReference type="SUPFAM" id="SSF53448">
    <property type="entry name" value="Nucleotide-diphospho-sugar transferases"/>
    <property type="match status" value="1"/>
</dbReference>
<dbReference type="InterPro" id="IPR001173">
    <property type="entry name" value="Glyco_trans_2-like"/>
</dbReference>
<evidence type="ECO:0000259" key="1">
    <source>
        <dbReference type="Pfam" id="PF00535"/>
    </source>
</evidence>
<accession>A0AAC8WGD1</accession>
<dbReference type="PANTHER" id="PTHR43179">
    <property type="entry name" value="RHAMNOSYLTRANSFERASE WBBL"/>
    <property type="match status" value="1"/>
</dbReference>
<dbReference type="Proteomes" id="UP000067061">
    <property type="component" value="Chromosome"/>
</dbReference>
<organism evidence="2 3">
    <name type="scientific">Fusobacterium nucleatum subsp. polymorphum</name>
    <name type="common">Fusobacterium polymorphum</name>
    <dbReference type="NCBI Taxonomy" id="76857"/>
    <lineage>
        <taxon>Bacteria</taxon>
        <taxon>Fusobacteriati</taxon>
        <taxon>Fusobacteriota</taxon>
        <taxon>Fusobacteriia</taxon>
        <taxon>Fusobacteriales</taxon>
        <taxon>Fusobacteriaceae</taxon>
        <taxon>Fusobacterium</taxon>
    </lineage>
</organism>
<evidence type="ECO:0000313" key="2">
    <source>
        <dbReference type="EMBL" id="ALM94709.1"/>
    </source>
</evidence>
<dbReference type="EMBL" id="CP013121">
    <property type="protein sequence ID" value="ALM94709.1"/>
    <property type="molecule type" value="Genomic_DNA"/>
</dbReference>
<evidence type="ECO:0000313" key="3">
    <source>
        <dbReference type="Proteomes" id="UP000067061"/>
    </source>
</evidence>
<dbReference type="GO" id="GO:0016740">
    <property type="term" value="F:transferase activity"/>
    <property type="evidence" value="ECO:0007669"/>
    <property type="project" value="UniProtKB-KW"/>
</dbReference>
<name>A0AAC8WGD1_FUSNP</name>
<feature type="domain" description="Glycosyltransferase 2-like" evidence="1">
    <location>
        <begin position="7"/>
        <end position="155"/>
    </location>
</feature>
<dbReference type="Gene3D" id="3.90.550.10">
    <property type="entry name" value="Spore Coat Polysaccharide Biosynthesis Protein SpsA, Chain A"/>
    <property type="match status" value="1"/>
</dbReference>
<dbReference type="InterPro" id="IPR029044">
    <property type="entry name" value="Nucleotide-diphossugar_trans"/>
</dbReference>
<dbReference type="Pfam" id="PF00535">
    <property type="entry name" value="Glycos_transf_2"/>
    <property type="match status" value="1"/>
</dbReference>
<dbReference type="CDD" id="cd04186">
    <property type="entry name" value="GT_2_like_c"/>
    <property type="match status" value="1"/>
</dbReference>